<dbReference type="InterPro" id="IPR006843">
    <property type="entry name" value="PAP/fibrillin_dom"/>
</dbReference>
<protein>
    <recommendedName>
        <fullName evidence="5">Plastid lipid-associated protein/fibrillin conserved domain-containing protein</fullName>
    </recommendedName>
</protein>
<gene>
    <name evidence="6" type="ORF">QJS04_geneDACA018363</name>
</gene>
<evidence type="ECO:0000313" key="7">
    <source>
        <dbReference type="Proteomes" id="UP001179952"/>
    </source>
</evidence>
<reference evidence="6" key="1">
    <citation type="journal article" date="2023" name="Nat. Commun.">
        <title>Diploid and tetraploid genomes of Acorus and the evolution of monocots.</title>
        <authorList>
            <person name="Ma L."/>
            <person name="Liu K.W."/>
            <person name="Li Z."/>
            <person name="Hsiao Y.Y."/>
            <person name="Qi Y."/>
            <person name="Fu T."/>
            <person name="Tang G.D."/>
            <person name="Zhang D."/>
            <person name="Sun W.H."/>
            <person name="Liu D.K."/>
            <person name="Li Y."/>
            <person name="Chen G.Z."/>
            <person name="Liu X.D."/>
            <person name="Liao X.Y."/>
            <person name="Jiang Y.T."/>
            <person name="Yu X."/>
            <person name="Hao Y."/>
            <person name="Huang J."/>
            <person name="Zhao X.W."/>
            <person name="Ke S."/>
            <person name="Chen Y.Y."/>
            <person name="Wu W.L."/>
            <person name="Hsu J.L."/>
            <person name="Lin Y.F."/>
            <person name="Huang M.D."/>
            <person name="Li C.Y."/>
            <person name="Huang L."/>
            <person name="Wang Z.W."/>
            <person name="Zhao X."/>
            <person name="Zhong W.Y."/>
            <person name="Peng D.H."/>
            <person name="Ahmad S."/>
            <person name="Lan S."/>
            <person name="Zhang J.S."/>
            <person name="Tsai W.C."/>
            <person name="Van de Peer Y."/>
            <person name="Liu Z.J."/>
        </authorList>
    </citation>
    <scope>NUCLEOTIDE SEQUENCE</scope>
    <source>
        <strain evidence="6">SCP</strain>
    </source>
</reference>
<evidence type="ECO:0000259" key="5">
    <source>
        <dbReference type="Pfam" id="PF04755"/>
    </source>
</evidence>
<evidence type="ECO:0000313" key="6">
    <source>
        <dbReference type="EMBL" id="KAK1257860.1"/>
    </source>
</evidence>
<keyword evidence="7" id="KW-1185">Reference proteome</keyword>
<evidence type="ECO:0000256" key="4">
    <source>
        <dbReference type="SAM" id="MobiDB-lite"/>
    </source>
</evidence>
<name>A0AAV9A1E2_ACOGR</name>
<dbReference type="EMBL" id="JAUJYN010000032">
    <property type="protein sequence ID" value="KAK1257860.1"/>
    <property type="molecule type" value="Genomic_DNA"/>
</dbReference>
<evidence type="ECO:0000256" key="1">
    <source>
        <dbReference type="ARBA" id="ARBA00004474"/>
    </source>
</evidence>
<comment type="caution">
    <text evidence="6">The sequence shown here is derived from an EMBL/GenBank/DDBJ whole genome shotgun (WGS) entry which is preliminary data.</text>
</comment>
<dbReference type="Pfam" id="PF04755">
    <property type="entry name" value="PAP_fibrillin"/>
    <property type="match status" value="1"/>
</dbReference>
<organism evidence="6 7">
    <name type="scientific">Acorus gramineus</name>
    <name type="common">Dwarf sweet flag</name>
    <dbReference type="NCBI Taxonomy" id="55184"/>
    <lineage>
        <taxon>Eukaryota</taxon>
        <taxon>Viridiplantae</taxon>
        <taxon>Streptophyta</taxon>
        <taxon>Embryophyta</taxon>
        <taxon>Tracheophyta</taxon>
        <taxon>Spermatophyta</taxon>
        <taxon>Magnoliopsida</taxon>
        <taxon>Liliopsida</taxon>
        <taxon>Acoraceae</taxon>
        <taxon>Acorus</taxon>
    </lineage>
</organism>
<accession>A0AAV9A1E2</accession>
<reference evidence="6" key="2">
    <citation type="submission" date="2023-06" db="EMBL/GenBank/DDBJ databases">
        <authorList>
            <person name="Ma L."/>
            <person name="Liu K.-W."/>
            <person name="Li Z."/>
            <person name="Hsiao Y.-Y."/>
            <person name="Qi Y."/>
            <person name="Fu T."/>
            <person name="Tang G."/>
            <person name="Zhang D."/>
            <person name="Sun W.-H."/>
            <person name="Liu D.-K."/>
            <person name="Li Y."/>
            <person name="Chen G.-Z."/>
            <person name="Liu X.-D."/>
            <person name="Liao X.-Y."/>
            <person name="Jiang Y.-T."/>
            <person name="Yu X."/>
            <person name="Hao Y."/>
            <person name="Huang J."/>
            <person name="Zhao X.-W."/>
            <person name="Ke S."/>
            <person name="Chen Y.-Y."/>
            <person name="Wu W.-L."/>
            <person name="Hsu J.-L."/>
            <person name="Lin Y.-F."/>
            <person name="Huang M.-D."/>
            <person name="Li C.-Y."/>
            <person name="Huang L."/>
            <person name="Wang Z.-W."/>
            <person name="Zhao X."/>
            <person name="Zhong W.-Y."/>
            <person name="Peng D.-H."/>
            <person name="Ahmad S."/>
            <person name="Lan S."/>
            <person name="Zhang J.-S."/>
            <person name="Tsai W.-C."/>
            <person name="Van De Peer Y."/>
            <person name="Liu Z.-J."/>
        </authorList>
    </citation>
    <scope>NUCLEOTIDE SEQUENCE</scope>
    <source>
        <strain evidence="6">SCP</strain>
        <tissue evidence="6">Leaves</tissue>
    </source>
</reference>
<sequence>MPPATEAETYTPDSPKDENEWWLDPTVAMTDMGEYLTRNRGSSEGYDKLGDLKLDMDYKTNLGLNAGNEVRAEVMEIVNQLTVDNLNPTPTEVLTVLDGNCTLF</sequence>
<comment type="subcellular location">
    <subcellularLocation>
        <location evidence="1">Plastid</location>
    </subcellularLocation>
</comment>
<dbReference type="GO" id="GO:0009536">
    <property type="term" value="C:plastid"/>
    <property type="evidence" value="ECO:0007669"/>
    <property type="project" value="UniProtKB-SubCell"/>
</dbReference>
<dbReference type="Proteomes" id="UP001179952">
    <property type="component" value="Unassembled WGS sequence"/>
</dbReference>
<feature type="region of interest" description="Disordered" evidence="4">
    <location>
        <begin position="1"/>
        <end position="22"/>
    </location>
</feature>
<evidence type="ECO:0000256" key="3">
    <source>
        <dbReference type="ARBA" id="ARBA00022946"/>
    </source>
</evidence>
<keyword evidence="3" id="KW-0809">Transit peptide</keyword>
<keyword evidence="2" id="KW-0934">Plastid</keyword>
<feature type="domain" description="Plastid lipid-associated protein/fibrillin conserved" evidence="5">
    <location>
        <begin position="55"/>
        <end position="103"/>
    </location>
</feature>
<dbReference type="AlphaFoldDB" id="A0AAV9A1E2"/>
<proteinExistence type="predicted"/>
<evidence type="ECO:0000256" key="2">
    <source>
        <dbReference type="ARBA" id="ARBA00022640"/>
    </source>
</evidence>